<feature type="compositionally biased region" description="Pro residues" evidence="1">
    <location>
        <begin position="163"/>
        <end position="173"/>
    </location>
</feature>
<feature type="chain" id="PRO_5045156335" description="Lipoprotein" evidence="2">
    <location>
        <begin position="27"/>
        <end position="293"/>
    </location>
</feature>
<feature type="compositionally biased region" description="Low complexity" evidence="1">
    <location>
        <begin position="281"/>
        <end position="293"/>
    </location>
</feature>
<reference evidence="4" key="1">
    <citation type="journal article" date="2022" name="Int. J. Syst. Evol. Microbiol.">
        <title>Anaeromyxobacter oryzae sp. nov., Anaeromyxobacter diazotrophicus sp. nov. and Anaeromyxobacter paludicola sp. nov., isolated from paddy soils.</title>
        <authorList>
            <person name="Itoh H."/>
            <person name="Xu Z."/>
            <person name="Mise K."/>
            <person name="Masuda Y."/>
            <person name="Ushijima N."/>
            <person name="Hayakawa C."/>
            <person name="Shiratori Y."/>
            <person name="Senoo K."/>
        </authorList>
    </citation>
    <scope>NUCLEOTIDE SEQUENCE [LARGE SCALE GENOMIC DNA]</scope>
    <source>
        <strain evidence="4">Red630</strain>
    </source>
</reference>
<evidence type="ECO:0000313" key="3">
    <source>
        <dbReference type="EMBL" id="BDG07816.1"/>
    </source>
</evidence>
<feature type="compositionally biased region" description="Low complexity" evidence="1">
    <location>
        <begin position="216"/>
        <end position="229"/>
    </location>
</feature>
<sequence length="293" mass="29937">MYGSRVTSLRRALCPAALLAAACAHAPPPPLSDPPLPQARLALRAPERITAPLGPTRLAVRLRNEGNRWALLEVDPHLLAVEGRDEAGHPLLCRAPKRARARAPLELRPGASRTLVVHLEDRCAVATPGSYTLLFSYRAPAAEGQEPYEVAPVEVKLTVAPASAPPAPSPAPAPAAGGPAEAVPSPAAPAAPATPAAPAPRADAAPATPAPPASPPGAAAPAPGPDGVAARNACVDRELARRGLNAFGDRPGTVYAGGTPLFDERTGRTADRHEHVLSRQPSIAAACPASPAR</sequence>
<dbReference type="PROSITE" id="PS51257">
    <property type="entry name" value="PROKAR_LIPOPROTEIN"/>
    <property type="match status" value="1"/>
</dbReference>
<feature type="region of interest" description="Disordered" evidence="1">
    <location>
        <begin position="246"/>
        <end position="293"/>
    </location>
</feature>
<feature type="region of interest" description="Disordered" evidence="1">
    <location>
        <begin position="162"/>
        <end position="229"/>
    </location>
</feature>
<protein>
    <recommendedName>
        <fullName evidence="5">Lipoprotein</fullName>
    </recommendedName>
</protein>
<evidence type="ECO:0000256" key="2">
    <source>
        <dbReference type="SAM" id="SignalP"/>
    </source>
</evidence>
<feature type="compositionally biased region" description="Basic and acidic residues" evidence="1">
    <location>
        <begin position="262"/>
        <end position="277"/>
    </location>
</feature>
<evidence type="ECO:0000313" key="4">
    <source>
        <dbReference type="Proteomes" id="UP001162734"/>
    </source>
</evidence>
<keyword evidence="4" id="KW-1185">Reference proteome</keyword>
<dbReference type="EMBL" id="AP025592">
    <property type="protein sequence ID" value="BDG07816.1"/>
    <property type="molecule type" value="Genomic_DNA"/>
</dbReference>
<feature type="signal peptide" evidence="2">
    <location>
        <begin position="1"/>
        <end position="26"/>
    </location>
</feature>
<dbReference type="Proteomes" id="UP001162734">
    <property type="component" value="Chromosome"/>
</dbReference>
<evidence type="ECO:0008006" key="5">
    <source>
        <dbReference type="Google" id="ProtNLM"/>
    </source>
</evidence>
<organism evidence="3 4">
    <name type="scientific">Anaeromyxobacter paludicola</name>
    <dbReference type="NCBI Taxonomy" id="2918171"/>
    <lineage>
        <taxon>Bacteria</taxon>
        <taxon>Pseudomonadati</taxon>
        <taxon>Myxococcota</taxon>
        <taxon>Myxococcia</taxon>
        <taxon>Myxococcales</taxon>
        <taxon>Cystobacterineae</taxon>
        <taxon>Anaeromyxobacteraceae</taxon>
        <taxon>Anaeromyxobacter</taxon>
    </lineage>
</organism>
<accession>A0ABN6N497</accession>
<feature type="compositionally biased region" description="Low complexity" evidence="1">
    <location>
        <begin position="174"/>
        <end position="207"/>
    </location>
</feature>
<gene>
    <name evidence="3" type="ORF">AMPC_09290</name>
</gene>
<evidence type="ECO:0000256" key="1">
    <source>
        <dbReference type="SAM" id="MobiDB-lite"/>
    </source>
</evidence>
<keyword evidence="2" id="KW-0732">Signal</keyword>
<proteinExistence type="predicted"/>
<name>A0ABN6N497_9BACT</name>